<keyword evidence="1" id="KW-0964">Secreted</keyword>
<keyword evidence="2" id="KW-0130">Cell adhesion</keyword>
<keyword evidence="8" id="KW-1185">Reference proteome</keyword>
<dbReference type="InterPro" id="IPR005528">
    <property type="entry name" value="ChpA-H"/>
</dbReference>
<dbReference type="EMBL" id="JAQFWQ010000165">
    <property type="protein sequence ID" value="MDA2815056.1"/>
    <property type="molecule type" value="Genomic_DNA"/>
</dbReference>
<dbReference type="PROSITE" id="PS51884">
    <property type="entry name" value="CHAPLIN"/>
    <property type="match status" value="3"/>
</dbReference>
<comment type="caution">
    <text evidence="7">The sequence shown here is derived from an EMBL/GenBank/DDBJ whole genome shotgun (WGS) entry which is preliminary data.</text>
</comment>
<feature type="region of interest" description="Disordered" evidence="4">
    <location>
        <begin position="137"/>
        <end position="164"/>
    </location>
</feature>
<evidence type="ECO:0000256" key="2">
    <source>
        <dbReference type="ARBA" id="ARBA00022889"/>
    </source>
</evidence>
<proteinExistence type="predicted"/>
<gene>
    <name evidence="7" type="ORF">O4J56_30710</name>
</gene>
<feature type="compositionally biased region" description="Low complexity" evidence="4">
    <location>
        <begin position="381"/>
        <end position="411"/>
    </location>
</feature>
<organism evidence="7 8">
    <name type="scientific">Nocardiopsis endophytica</name>
    <dbReference type="NCBI Taxonomy" id="3018445"/>
    <lineage>
        <taxon>Bacteria</taxon>
        <taxon>Bacillati</taxon>
        <taxon>Actinomycetota</taxon>
        <taxon>Actinomycetes</taxon>
        <taxon>Streptosporangiales</taxon>
        <taxon>Nocardiopsidaceae</taxon>
        <taxon>Nocardiopsis</taxon>
    </lineage>
</organism>
<evidence type="ECO:0000259" key="6">
    <source>
        <dbReference type="PROSITE" id="PS51884"/>
    </source>
</evidence>
<feature type="domain" description="Chaplin" evidence="6">
    <location>
        <begin position="268"/>
        <end position="308"/>
    </location>
</feature>
<feature type="signal peptide" evidence="5">
    <location>
        <begin position="1"/>
        <end position="28"/>
    </location>
</feature>
<evidence type="ECO:0000256" key="1">
    <source>
        <dbReference type="ARBA" id="ARBA00022512"/>
    </source>
</evidence>
<evidence type="ECO:0000313" key="7">
    <source>
        <dbReference type="EMBL" id="MDA2815056.1"/>
    </source>
</evidence>
<dbReference type="Proteomes" id="UP001527866">
    <property type="component" value="Unassembled WGS sequence"/>
</dbReference>
<dbReference type="RefSeq" id="WP_270690644.1">
    <property type="nucleotide sequence ID" value="NZ_JAQFWQ010000165.1"/>
</dbReference>
<keyword evidence="5" id="KW-0732">Signal</keyword>
<feature type="region of interest" description="Disordered" evidence="4">
    <location>
        <begin position="318"/>
        <end position="425"/>
    </location>
</feature>
<keyword evidence="1" id="KW-0134">Cell wall</keyword>
<evidence type="ECO:0000313" key="8">
    <source>
        <dbReference type="Proteomes" id="UP001527866"/>
    </source>
</evidence>
<protein>
    <recommendedName>
        <fullName evidence="6">Chaplin domain-containing protein</fullName>
    </recommendedName>
</protein>
<reference evidence="7 8" key="1">
    <citation type="submission" date="2023-01" db="EMBL/GenBank/DDBJ databases">
        <title>Draft genome sequence of Nocardiopsis sp. RSe5-2 isolated from halophytes.</title>
        <authorList>
            <person name="Duangmal K."/>
            <person name="Chantavorakit T."/>
        </authorList>
    </citation>
    <scope>NUCLEOTIDE SEQUENCE [LARGE SCALE GENOMIC DNA]</scope>
    <source>
        <strain evidence="7 8">RSe5-2</strain>
    </source>
</reference>
<evidence type="ECO:0000256" key="3">
    <source>
        <dbReference type="ARBA" id="ARBA00023087"/>
    </source>
</evidence>
<feature type="domain" description="Chaplin" evidence="6">
    <location>
        <begin position="213"/>
        <end position="253"/>
    </location>
</feature>
<name>A0ABT4UDM1_9ACTN</name>
<accession>A0ABT4UDM1</accession>
<feature type="chain" id="PRO_5046862149" description="Chaplin domain-containing protein" evidence="5">
    <location>
        <begin position="29"/>
        <end position="439"/>
    </location>
</feature>
<sequence length="439" mass="42135">MRKWVRTSAKTALLTAGFVALGAGVSFADSAPITSGNGSIGGGNQIVGNADVPVNVSGNAIALGGSTASATSKNTGARVIDHHGDDAPITSGNGSVLGGNQGVLDLDVPVNASGNAVGAVGGVAAAASKDTGAFVDETDGGMNGGGNGDNGGDNGDGGDNGYRLSQLAPGTGGLVDTLSAAAQPTHLQGDGVEAGPVLHQSHGQVEDIVTSGNGSVVGGNQIVGDADVPVNVSGNAVAGVLSSAAATSQDTGAYVWDEDHRGIVTSGNGSVLGGNQGVVDADVPVNVSGNAVSGIASTAAAASEDTGAWVDHGETEMVRTSDASSARQEAGDAGTLPAPLDTLPLSNELPAAPSAPELPGSEALPLSNELPDPVNLPATDSLPLSAEELPEAPVEAPAAEAPEAPAELSGLPAGGDAKDLTSVTDGVAGGVTEGLGLGL</sequence>
<evidence type="ECO:0000256" key="4">
    <source>
        <dbReference type="SAM" id="MobiDB-lite"/>
    </source>
</evidence>
<keyword evidence="3" id="KW-0034">Amyloid</keyword>
<feature type="compositionally biased region" description="Low complexity" evidence="4">
    <location>
        <begin position="343"/>
        <end position="363"/>
    </location>
</feature>
<feature type="domain" description="Chaplin" evidence="6">
    <location>
        <begin position="93"/>
        <end position="133"/>
    </location>
</feature>
<evidence type="ECO:0000256" key="5">
    <source>
        <dbReference type="SAM" id="SignalP"/>
    </source>
</evidence>
<feature type="compositionally biased region" description="Gly residues" evidence="4">
    <location>
        <begin position="141"/>
        <end position="160"/>
    </location>
</feature>